<proteinExistence type="predicted"/>
<dbReference type="OrthoDB" id="10656752at2759"/>
<evidence type="ECO:0000256" key="1">
    <source>
        <dbReference type="SAM" id="MobiDB-lite"/>
    </source>
</evidence>
<feature type="compositionally biased region" description="Acidic residues" evidence="1">
    <location>
        <begin position="1"/>
        <end position="11"/>
    </location>
</feature>
<gene>
    <name evidence="2" type="ORF">BV898_04926</name>
</gene>
<sequence length="198" mass="21583">MDSDGDSEGPEDVGFSDARTSAVQRTKAEAQKAKDALTERKAARTKKQAWFREAKVQSGGKRKAGLVEPATQDKKDKKASRRKSTDASKSMTSASARAGGENSQAIAVENDLSDIEGDEEPTQYLEDHSIIADATSPAKRVRGAKVVSLDKNTKRYGAWRSDAAKFAQERFNPPSVKRISAAKWTNITVKRAATRTPR</sequence>
<reference evidence="3" key="1">
    <citation type="submission" date="2017-01" db="EMBL/GenBank/DDBJ databases">
        <title>Comparative genomics of anhydrobiosis in the tardigrade Hypsibius dujardini.</title>
        <authorList>
            <person name="Yoshida Y."/>
            <person name="Koutsovoulos G."/>
            <person name="Laetsch D."/>
            <person name="Stevens L."/>
            <person name="Kumar S."/>
            <person name="Horikawa D."/>
            <person name="Ishino K."/>
            <person name="Komine S."/>
            <person name="Tomita M."/>
            <person name="Blaxter M."/>
            <person name="Arakawa K."/>
        </authorList>
    </citation>
    <scope>NUCLEOTIDE SEQUENCE [LARGE SCALE GENOMIC DNA]</scope>
    <source>
        <strain evidence="3">Z151</strain>
    </source>
</reference>
<feature type="region of interest" description="Disordered" evidence="1">
    <location>
        <begin position="1"/>
        <end position="123"/>
    </location>
</feature>
<name>A0A1W0X146_HYPEX</name>
<protein>
    <submittedName>
        <fullName evidence="2">Uncharacterized protein</fullName>
    </submittedName>
</protein>
<feature type="compositionally biased region" description="Polar residues" evidence="1">
    <location>
        <begin position="87"/>
        <end position="105"/>
    </location>
</feature>
<keyword evidence="3" id="KW-1185">Reference proteome</keyword>
<dbReference type="AlphaFoldDB" id="A0A1W0X146"/>
<feature type="compositionally biased region" description="Acidic residues" evidence="1">
    <location>
        <begin position="111"/>
        <end position="121"/>
    </location>
</feature>
<accession>A0A1W0X146</accession>
<evidence type="ECO:0000313" key="2">
    <source>
        <dbReference type="EMBL" id="OQV21166.1"/>
    </source>
</evidence>
<evidence type="ECO:0000313" key="3">
    <source>
        <dbReference type="Proteomes" id="UP000192578"/>
    </source>
</evidence>
<comment type="caution">
    <text evidence="2">The sequence shown here is derived from an EMBL/GenBank/DDBJ whole genome shotgun (WGS) entry which is preliminary data.</text>
</comment>
<dbReference type="EMBL" id="MTYJ01000025">
    <property type="protein sequence ID" value="OQV21166.1"/>
    <property type="molecule type" value="Genomic_DNA"/>
</dbReference>
<organism evidence="2 3">
    <name type="scientific">Hypsibius exemplaris</name>
    <name type="common">Freshwater tardigrade</name>
    <dbReference type="NCBI Taxonomy" id="2072580"/>
    <lineage>
        <taxon>Eukaryota</taxon>
        <taxon>Metazoa</taxon>
        <taxon>Ecdysozoa</taxon>
        <taxon>Tardigrada</taxon>
        <taxon>Eutardigrada</taxon>
        <taxon>Parachela</taxon>
        <taxon>Hypsibioidea</taxon>
        <taxon>Hypsibiidae</taxon>
        <taxon>Hypsibius</taxon>
    </lineage>
</organism>
<feature type="compositionally biased region" description="Basic and acidic residues" evidence="1">
    <location>
        <begin position="26"/>
        <end position="42"/>
    </location>
</feature>
<dbReference type="Proteomes" id="UP000192578">
    <property type="component" value="Unassembled WGS sequence"/>
</dbReference>